<dbReference type="PROSITE" id="PS50084">
    <property type="entry name" value="KH_TYPE_1"/>
    <property type="match status" value="2"/>
</dbReference>
<gene>
    <name evidence="4" type="ORF">BOKJ2_LOCUS13917</name>
</gene>
<dbReference type="GO" id="GO:0043005">
    <property type="term" value="C:neuron projection"/>
    <property type="evidence" value="ECO:0007669"/>
    <property type="project" value="TreeGrafter"/>
</dbReference>
<dbReference type="OrthoDB" id="424249at2759"/>
<dbReference type="InterPro" id="IPR004088">
    <property type="entry name" value="KH_dom_type_1"/>
</dbReference>
<dbReference type="SUPFAM" id="SSF54791">
    <property type="entry name" value="Eukaryotic type KH-domain (KH-domain type I)"/>
    <property type="match status" value="2"/>
</dbReference>
<dbReference type="CDD" id="cd22426">
    <property type="entry name" value="KH_I_FMR1_FXR_rpt2"/>
    <property type="match status" value="1"/>
</dbReference>
<dbReference type="Proteomes" id="UP000783686">
    <property type="component" value="Unassembled WGS sequence"/>
</dbReference>
<feature type="compositionally biased region" description="Basic residues" evidence="2">
    <location>
        <begin position="477"/>
        <end position="493"/>
    </location>
</feature>
<dbReference type="GO" id="GO:0045182">
    <property type="term" value="F:translation regulator activity"/>
    <property type="evidence" value="ECO:0007669"/>
    <property type="project" value="TreeGrafter"/>
</dbReference>
<dbReference type="PANTHER" id="PTHR10603">
    <property type="entry name" value="FRAGILE X MENTAL RETARDATION SYNDROME-RELATED PROTEIN"/>
    <property type="match status" value="1"/>
</dbReference>
<dbReference type="Gene3D" id="2.30.30.140">
    <property type="match status" value="2"/>
</dbReference>
<dbReference type="InterPro" id="IPR040148">
    <property type="entry name" value="FMR1"/>
</dbReference>
<comment type="caution">
    <text evidence="4">The sequence shown here is derived from an EMBL/GenBank/DDBJ whole genome shotgun (WGS) entry which is preliminary data.</text>
</comment>
<dbReference type="GO" id="GO:0003730">
    <property type="term" value="F:mRNA 3'-UTR binding"/>
    <property type="evidence" value="ECO:0007669"/>
    <property type="project" value="TreeGrafter"/>
</dbReference>
<dbReference type="GO" id="GO:0005634">
    <property type="term" value="C:nucleus"/>
    <property type="evidence" value="ECO:0007669"/>
    <property type="project" value="TreeGrafter"/>
</dbReference>
<evidence type="ECO:0000259" key="3">
    <source>
        <dbReference type="SMART" id="SM00322"/>
    </source>
</evidence>
<evidence type="ECO:0000313" key="5">
    <source>
        <dbReference type="Proteomes" id="UP000614601"/>
    </source>
</evidence>
<dbReference type="GO" id="GO:0010494">
    <property type="term" value="C:cytoplasmic stress granule"/>
    <property type="evidence" value="ECO:0007669"/>
    <property type="project" value="TreeGrafter"/>
</dbReference>
<evidence type="ECO:0000313" key="4">
    <source>
        <dbReference type="EMBL" id="CAD5230001.1"/>
    </source>
</evidence>
<dbReference type="GO" id="GO:0045727">
    <property type="term" value="P:positive regulation of translation"/>
    <property type="evidence" value="ECO:0007669"/>
    <property type="project" value="TreeGrafter"/>
</dbReference>
<dbReference type="Pfam" id="PF00013">
    <property type="entry name" value="KH_1"/>
    <property type="match status" value="2"/>
</dbReference>
<evidence type="ECO:0000256" key="1">
    <source>
        <dbReference type="PROSITE-ProRule" id="PRU00117"/>
    </source>
</evidence>
<evidence type="ECO:0000256" key="2">
    <source>
        <dbReference type="SAM" id="MobiDB-lite"/>
    </source>
</evidence>
<organism evidence="4 5">
    <name type="scientific">Bursaphelenchus okinawaensis</name>
    <dbReference type="NCBI Taxonomy" id="465554"/>
    <lineage>
        <taxon>Eukaryota</taxon>
        <taxon>Metazoa</taxon>
        <taxon>Ecdysozoa</taxon>
        <taxon>Nematoda</taxon>
        <taxon>Chromadorea</taxon>
        <taxon>Rhabditida</taxon>
        <taxon>Tylenchina</taxon>
        <taxon>Tylenchomorpha</taxon>
        <taxon>Aphelenchoidea</taxon>
        <taxon>Aphelenchoididae</taxon>
        <taxon>Bursaphelenchus</taxon>
    </lineage>
</organism>
<dbReference type="EMBL" id="CAJFDH010000006">
    <property type="protein sequence ID" value="CAD5230001.1"/>
    <property type="molecule type" value="Genomic_DNA"/>
</dbReference>
<dbReference type="Pfam" id="PF17904">
    <property type="entry name" value="KH_9"/>
    <property type="match status" value="1"/>
</dbReference>
<dbReference type="GO" id="GO:0043488">
    <property type="term" value="P:regulation of mRNA stability"/>
    <property type="evidence" value="ECO:0007669"/>
    <property type="project" value="TreeGrafter"/>
</dbReference>
<protein>
    <recommendedName>
        <fullName evidence="3">K Homology domain-containing protein</fullName>
    </recommendedName>
</protein>
<keyword evidence="5" id="KW-1185">Reference proteome</keyword>
<dbReference type="InterPro" id="IPR004087">
    <property type="entry name" value="KH_dom"/>
</dbReference>
<feature type="domain" description="K Homology" evidence="3">
    <location>
        <begin position="212"/>
        <end position="284"/>
    </location>
</feature>
<dbReference type="PANTHER" id="PTHR10603:SF7">
    <property type="entry name" value="FRAGILE X MESSENGER RIBONUCLEOPROTEIN 1 HOMOLOG"/>
    <property type="match status" value="1"/>
</dbReference>
<accession>A0A811LQQ5</accession>
<dbReference type="EMBL" id="CAJFCW020000006">
    <property type="protein sequence ID" value="CAG9127390.1"/>
    <property type="molecule type" value="Genomic_DNA"/>
</dbReference>
<dbReference type="Gene3D" id="3.30.1370.10">
    <property type="entry name" value="K Homology domain, type 1"/>
    <property type="match status" value="2"/>
</dbReference>
<dbReference type="SMART" id="SM00322">
    <property type="entry name" value="KH"/>
    <property type="match status" value="2"/>
</dbReference>
<sequence length="493" mass="54897">MQVEVQQKKGGFAKAKVLNIDDKKIKVQFVDSGNVDSVPFTQCRAVITANPRKEEYKTGDLIEAYIKSEPESVWHKVAVRQIKGEFVVVEGVDDKSINDVCSLENVRPANSSVQLSPEKLKSDTIAVENEDLQEYFKDPKNCQEFAETVSNVHVQYNEKTKAFDVYSFSQTFLKRATVLSGIYLSNTLQKLELIRRQEHAEKMLQNSDNRDGLYLEKFTVSKELMGLAIGSHGANIVNARKIEGVKEIVIDESQDDSPVNTFSVYATNPEAAEQARNILEFVVEPVHVPKGFVGKVIGKNGKIIQDVVDKSGVVRVQIGEENEDFDNDVDFYFTGTKEAIALADLLIQYHIKHLVEVDGLRANVEDINRKLHHGASPPVFQNGSGRFNGNGKSRNSFNGPPRRNDKNGKGFGGNRPNGESGRFPPLKPINGRFPDAEREPVKPQITESSDEEKKVNGNGVHKENGNGVPQANGNGKRAPKHNQPRRRVKADEH</sequence>
<dbReference type="GO" id="GO:0099577">
    <property type="term" value="P:regulation of translation at presynapse, modulating synaptic transmission"/>
    <property type="evidence" value="ECO:0007669"/>
    <property type="project" value="TreeGrafter"/>
</dbReference>
<dbReference type="GO" id="GO:0048170">
    <property type="term" value="P:positive regulation of long-term neuronal synaptic plasticity"/>
    <property type="evidence" value="ECO:0007669"/>
    <property type="project" value="TreeGrafter"/>
</dbReference>
<keyword evidence="1" id="KW-0694">RNA-binding</keyword>
<proteinExistence type="predicted"/>
<dbReference type="InterPro" id="IPR036612">
    <property type="entry name" value="KH_dom_type_1_sf"/>
</dbReference>
<dbReference type="GO" id="GO:0098793">
    <property type="term" value="C:presynapse"/>
    <property type="evidence" value="ECO:0007669"/>
    <property type="project" value="GOC"/>
</dbReference>
<feature type="compositionally biased region" description="Polar residues" evidence="2">
    <location>
        <begin position="379"/>
        <end position="398"/>
    </location>
</feature>
<feature type="region of interest" description="Disordered" evidence="2">
    <location>
        <begin position="372"/>
        <end position="493"/>
    </location>
</feature>
<name>A0A811LQQ5_9BILA</name>
<dbReference type="InterPro" id="IPR040472">
    <property type="entry name" value="FMRP_KH0"/>
</dbReference>
<dbReference type="AlphaFoldDB" id="A0A811LQQ5"/>
<dbReference type="GO" id="GO:0051028">
    <property type="term" value="P:mRNA transport"/>
    <property type="evidence" value="ECO:0007669"/>
    <property type="project" value="TreeGrafter"/>
</dbReference>
<dbReference type="GO" id="GO:0048513">
    <property type="term" value="P:animal organ development"/>
    <property type="evidence" value="ECO:0007669"/>
    <property type="project" value="TreeGrafter"/>
</dbReference>
<feature type="domain" description="K Homology" evidence="3">
    <location>
        <begin position="286"/>
        <end position="352"/>
    </location>
</feature>
<dbReference type="Proteomes" id="UP000614601">
    <property type="component" value="Unassembled WGS sequence"/>
</dbReference>
<reference evidence="4" key="1">
    <citation type="submission" date="2020-09" db="EMBL/GenBank/DDBJ databases">
        <authorList>
            <person name="Kikuchi T."/>
        </authorList>
    </citation>
    <scope>NUCLEOTIDE SEQUENCE</scope>
    <source>
        <strain evidence="4">SH1</strain>
    </source>
</reference>
<feature type="compositionally biased region" description="Basic and acidic residues" evidence="2">
    <location>
        <begin position="451"/>
        <end position="464"/>
    </location>
</feature>